<dbReference type="PANTHER" id="PTHR47788">
    <property type="entry name" value="POLYA POLYMERASE"/>
    <property type="match status" value="1"/>
</dbReference>
<dbReference type="Pfam" id="PF00571">
    <property type="entry name" value="CBS"/>
    <property type="match status" value="2"/>
</dbReference>
<dbReference type="GO" id="GO:0000166">
    <property type="term" value="F:nucleotide binding"/>
    <property type="evidence" value="ECO:0007669"/>
    <property type="project" value="UniProtKB-KW"/>
</dbReference>
<evidence type="ECO:0000313" key="11">
    <source>
        <dbReference type="EMBL" id="AKF04067.1"/>
    </source>
</evidence>
<protein>
    <submittedName>
        <fullName evidence="11">tRNA nucleotidyltransferase</fullName>
    </submittedName>
</protein>
<dbReference type="PANTHER" id="PTHR47788:SF1">
    <property type="entry name" value="A-ADDING TRNA NUCLEOTIDYLTRANSFERASE"/>
    <property type="match status" value="1"/>
</dbReference>
<dbReference type="Pfam" id="PF01368">
    <property type="entry name" value="DHH"/>
    <property type="match status" value="1"/>
</dbReference>
<dbReference type="InterPro" id="IPR038763">
    <property type="entry name" value="DHH_sf"/>
</dbReference>
<dbReference type="OrthoDB" id="9805698at2"/>
<evidence type="ECO:0000313" key="12">
    <source>
        <dbReference type="Proteomes" id="UP000034883"/>
    </source>
</evidence>
<dbReference type="SUPFAM" id="SSF54631">
    <property type="entry name" value="CBS-domain pair"/>
    <property type="match status" value="1"/>
</dbReference>
<keyword evidence="3" id="KW-0819">tRNA processing</keyword>
<dbReference type="PROSITE" id="PS51371">
    <property type="entry name" value="CBS"/>
    <property type="match status" value="2"/>
</dbReference>
<dbReference type="Pfam" id="PF02272">
    <property type="entry name" value="DHHA1"/>
    <property type="match status" value="1"/>
</dbReference>
<dbReference type="SUPFAM" id="SSF64182">
    <property type="entry name" value="DHH phosphoesterases"/>
    <property type="match status" value="1"/>
</dbReference>
<evidence type="ECO:0000256" key="9">
    <source>
        <dbReference type="PROSITE-ProRule" id="PRU00703"/>
    </source>
</evidence>
<dbReference type="AlphaFoldDB" id="A0A0F6W054"/>
<keyword evidence="7" id="KW-0460">Magnesium</keyword>
<evidence type="ECO:0000256" key="3">
    <source>
        <dbReference type="ARBA" id="ARBA00022694"/>
    </source>
</evidence>
<evidence type="ECO:0000256" key="1">
    <source>
        <dbReference type="ARBA" id="ARBA00001946"/>
    </source>
</evidence>
<dbReference type="InterPro" id="IPR001667">
    <property type="entry name" value="DDH_dom"/>
</dbReference>
<name>A0A0F6W054_9BACT</name>
<feature type="domain" description="CBS" evidence="10">
    <location>
        <begin position="383"/>
        <end position="434"/>
    </location>
</feature>
<sequence length="434" mass="46422">MGVDLVVTHASADFDAFAAAMAARKLYAGATVVMTSGLARGVREFAALHRDRFPWLAPSDVDASAITRLIIVDVRRTSRLRAIPALLARAEQRELEVHVWDHHPASDDDVRADVLRVEPVGSATTLLIEAMRARGIEIDEVEATLFALGIHADTGSLQYASTTSRDAEALAHLLSRGASMRVMSRFLSVPFTEAQRVALASALDALETTRASGLRVAIAAVELDAPCEGLDEVASELFRLELPHALFLVATVPRRGRANVVARAREGTIDVASLLGAMGGGGHPTAASLSIRDTTGDALVHALREAIARHAPRPLRVTDVMRSPVRTITPDHPLARLRDELPSWRVSGVPVVNAGALVGIVSSDDVERAEREGRLHLAAGSCMSAPVRTVDACASVEEALDRMAQHRIGRLPVMRDGVLVGIVTRGDLRALLYG</sequence>
<dbReference type="GO" id="GO:0003723">
    <property type="term" value="F:RNA binding"/>
    <property type="evidence" value="ECO:0007669"/>
    <property type="project" value="UniProtKB-KW"/>
</dbReference>
<dbReference type="STRING" id="927083.DB32_001216"/>
<reference evidence="11 12" key="1">
    <citation type="submission" date="2015-03" db="EMBL/GenBank/DDBJ databases">
        <title>Genome assembly of Sandaracinus amylolyticus DSM 53668.</title>
        <authorList>
            <person name="Sharma G."/>
            <person name="Subramanian S."/>
        </authorList>
    </citation>
    <scope>NUCLEOTIDE SEQUENCE [LARGE SCALE GENOMIC DNA]</scope>
    <source>
        <strain evidence="11 12">DSM 53668</strain>
    </source>
</reference>
<dbReference type="Gene3D" id="3.10.580.10">
    <property type="entry name" value="CBS-domain"/>
    <property type="match status" value="1"/>
</dbReference>
<dbReference type="Gene3D" id="3.10.310.30">
    <property type="match status" value="1"/>
</dbReference>
<dbReference type="Gene3D" id="3.90.1640.10">
    <property type="entry name" value="inorganic pyrophosphatase (n-terminal core)"/>
    <property type="match status" value="1"/>
</dbReference>
<dbReference type="InterPro" id="IPR046342">
    <property type="entry name" value="CBS_dom_sf"/>
</dbReference>
<keyword evidence="6" id="KW-0547">Nucleotide-binding</keyword>
<keyword evidence="11" id="KW-0808">Transferase</keyword>
<gene>
    <name evidence="11" type="ORF">DB32_001216</name>
</gene>
<dbReference type="SMART" id="SM00116">
    <property type="entry name" value="CBS"/>
    <property type="match status" value="2"/>
</dbReference>
<accession>A0A0F6W054</accession>
<evidence type="ECO:0000256" key="6">
    <source>
        <dbReference type="ARBA" id="ARBA00022741"/>
    </source>
</evidence>
<dbReference type="InterPro" id="IPR003156">
    <property type="entry name" value="DHHA1_dom"/>
</dbReference>
<keyword evidence="4" id="KW-0548">Nucleotidyltransferase</keyword>
<evidence type="ECO:0000256" key="8">
    <source>
        <dbReference type="ARBA" id="ARBA00022884"/>
    </source>
</evidence>
<dbReference type="Proteomes" id="UP000034883">
    <property type="component" value="Chromosome"/>
</dbReference>
<proteinExistence type="inferred from homology"/>
<feature type="domain" description="CBS" evidence="10">
    <location>
        <begin position="321"/>
        <end position="377"/>
    </location>
</feature>
<keyword evidence="12" id="KW-1185">Reference proteome</keyword>
<dbReference type="InterPro" id="IPR052390">
    <property type="entry name" value="tRNA_nt/polyA_polymerase"/>
</dbReference>
<dbReference type="KEGG" id="samy:DB32_001216"/>
<dbReference type="InterPro" id="IPR000644">
    <property type="entry name" value="CBS_dom"/>
</dbReference>
<evidence type="ECO:0000256" key="2">
    <source>
        <dbReference type="ARBA" id="ARBA00007265"/>
    </source>
</evidence>
<evidence type="ECO:0000259" key="10">
    <source>
        <dbReference type="PROSITE" id="PS51371"/>
    </source>
</evidence>
<evidence type="ECO:0000256" key="4">
    <source>
        <dbReference type="ARBA" id="ARBA00022695"/>
    </source>
</evidence>
<dbReference type="GO" id="GO:0008033">
    <property type="term" value="P:tRNA processing"/>
    <property type="evidence" value="ECO:0007669"/>
    <property type="project" value="UniProtKB-KW"/>
</dbReference>
<dbReference type="GO" id="GO:0016779">
    <property type="term" value="F:nucleotidyltransferase activity"/>
    <property type="evidence" value="ECO:0007669"/>
    <property type="project" value="UniProtKB-KW"/>
</dbReference>
<organism evidence="11 12">
    <name type="scientific">Sandaracinus amylolyticus</name>
    <dbReference type="NCBI Taxonomy" id="927083"/>
    <lineage>
        <taxon>Bacteria</taxon>
        <taxon>Pseudomonadati</taxon>
        <taxon>Myxococcota</taxon>
        <taxon>Polyangia</taxon>
        <taxon>Polyangiales</taxon>
        <taxon>Sandaracinaceae</taxon>
        <taxon>Sandaracinus</taxon>
    </lineage>
</organism>
<keyword evidence="8" id="KW-0694">RNA-binding</keyword>
<dbReference type="EMBL" id="CP011125">
    <property type="protein sequence ID" value="AKF04067.1"/>
    <property type="molecule type" value="Genomic_DNA"/>
</dbReference>
<dbReference type="GO" id="GO:0046872">
    <property type="term" value="F:metal ion binding"/>
    <property type="evidence" value="ECO:0007669"/>
    <property type="project" value="UniProtKB-KW"/>
</dbReference>
<comment type="cofactor">
    <cofactor evidence="1">
        <name>Mg(2+)</name>
        <dbReference type="ChEBI" id="CHEBI:18420"/>
    </cofactor>
</comment>
<keyword evidence="9" id="KW-0129">CBS domain</keyword>
<comment type="similarity">
    <text evidence="2">Belongs to the tRNA nucleotidyltransferase/poly(A) polymerase family.</text>
</comment>
<keyword evidence="5" id="KW-0479">Metal-binding</keyword>
<evidence type="ECO:0000256" key="7">
    <source>
        <dbReference type="ARBA" id="ARBA00022842"/>
    </source>
</evidence>
<evidence type="ECO:0000256" key="5">
    <source>
        <dbReference type="ARBA" id="ARBA00022723"/>
    </source>
</evidence>